<keyword evidence="3" id="KW-0489">Methyltransferase</keyword>
<dbReference type="Proteomes" id="UP001595923">
    <property type="component" value="Unassembled WGS sequence"/>
</dbReference>
<feature type="domain" description="THUMP-like" evidence="2">
    <location>
        <begin position="353"/>
        <end position="424"/>
    </location>
</feature>
<dbReference type="GO" id="GO:0032259">
    <property type="term" value="P:methylation"/>
    <property type="evidence" value="ECO:0007669"/>
    <property type="project" value="UniProtKB-KW"/>
</dbReference>
<dbReference type="GO" id="GO:0008168">
    <property type="term" value="F:methyltransferase activity"/>
    <property type="evidence" value="ECO:0007669"/>
    <property type="project" value="UniProtKB-KW"/>
</dbReference>
<sequence>MATSAQSAAFRALRTPAGRRLLDSIDPAEVDADPLGAATRLRRAGPADAPDAPDAPDAENGGEPGEEPGVPHADLVTAALTQARLRGRARSKFGDLAARMYFTPDGLEQATRRTVAEYRARRFAAGVAPGTLVGDLCCGIGADMLALAAEGLDVEGVDSDPFTAAVAEANAAALGLAGRARVRGGDVALVAPGDYGAVFCDPARRGKKGRIFDPHAYSPPWGTAMDLARGASAACVKAAPGIPHELVPDGASAEWISVDGDVKEAALWFGALSDVPRRATLLRGDGRGPATLTADPGLGAPPVAAPGRYLYEPDGAVIRAHLVAEAAAAVGGALLDPRIAYITSDRLAATPFARAYEVTDVLPFSLKRLRSVLRERGAGTVTIKKRGSAVDVEKLRRDLRPSGPESVVVVLTRIGDRPISLLCSEVTGPR</sequence>
<keyword evidence="4" id="KW-1185">Reference proteome</keyword>
<evidence type="ECO:0000313" key="3">
    <source>
        <dbReference type="EMBL" id="MFC4563131.1"/>
    </source>
</evidence>
<proteinExistence type="predicted"/>
<dbReference type="RefSeq" id="WP_378574930.1">
    <property type="nucleotide sequence ID" value="NZ_JBHSFQ010000013.1"/>
</dbReference>
<accession>A0ABV9DW71</accession>
<comment type="caution">
    <text evidence="3">The sequence shown here is derived from an EMBL/GenBank/DDBJ whole genome shotgun (WGS) entry which is preliminary data.</text>
</comment>
<evidence type="ECO:0000256" key="1">
    <source>
        <dbReference type="SAM" id="MobiDB-lite"/>
    </source>
</evidence>
<dbReference type="PANTHER" id="PTHR14741">
    <property type="entry name" value="S-ADENOSYLMETHIONINE-DEPENDENT METHYLTRANSFERASE RELATED"/>
    <property type="match status" value="1"/>
</dbReference>
<name>A0ABV9DW71_9ACTN</name>
<dbReference type="SUPFAM" id="SSF53335">
    <property type="entry name" value="S-adenosyl-L-methionine-dependent methyltransferases"/>
    <property type="match status" value="1"/>
</dbReference>
<evidence type="ECO:0000313" key="4">
    <source>
        <dbReference type="Proteomes" id="UP001595923"/>
    </source>
</evidence>
<dbReference type="Pfam" id="PF18096">
    <property type="entry name" value="Thump_like"/>
    <property type="match status" value="1"/>
</dbReference>
<dbReference type="InterPro" id="IPR041497">
    <property type="entry name" value="Thump-like"/>
</dbReference>
<reference evidence="4" key="1">
    <citation type="journal article" date="2019" name="Int. J. Syst. Evol. Microbiol.">
        <title>The Global Catalogue of Microorganisms (GCM) 10K type strain sequencing project: providing services to taxonomists for standard genome sequencing and annotation.</title>
        <authorList>
            <consortium name="The Broad Institute Genomics Platform"/>
            <consortium name="The Broad Institute Genome Sequencing Center for Infectious Disease"/>
            <person name="Wu L."/>
            <person name="Ma J."/>
        </authorList>
    </citation>
    <scope>NUCLEOTIDE SEQUENCE [LARGE SCALE GENOMIC DNA]</scope>
    <source>
        <strain evidence="4">XZYJ18</strain>
    </source>
</reference>
<gene>
    <name evidence="3" type="ORF">ACFO4E_14800</name>
</gene>
<dbReference type="InterPro" id="IPR029063">
    <property type="entry name" value="SAM-dependent_MTases_sf"/>
</dbReference>
<dbReference type="Gene3D" id="3.40.50.150">
    <property type="entry name" value="Vaccinia Virus protein VP39"/>
    <property type="match status" value="1"/>
</dbReference>
<keyword evidence="3" id="KW-0808">Transferase</keyword>
<protein>
    <submittedName>
        <fullName evidence="3">SAM-dependent methyltransferase</fullName>
    </submittedName>
</protein>
<organism evidence="3 4">
    <name type="scientific">Nocardiopsis mangrovi</name>
    <dbReference type="NCBI Taxonomy" id="1179818"/>
    <lineage>
        <taxon>Bacteria</taxon>
        <taxon>Bacillati</taxon>
        <taxon>Actinomycetota</taxon>
        <taxon>Actinomycetes</taxon>
        <taxon>Streptosporangiales</taxon>
        <taxon>Nocardiopsidaceae</taxon>
        <taxon>Nocardiopsis</taxon>
    </lineage>
</organism>
<feature type="region of interest" description="Disordered" evidence="1">
    <location>
        <begin position="1"/>
        <end position="71"/>
    </location>
</feature>
<evidence type="ECO:0000259" key="2">
    <source>
        <dbReference type="Pfam" id="PF18096"/>
    </source>
</evidence>
<dbReference type="PANTHER" id="PTHR14741:SF32">
    <property type="entry name" value="TRIMETHYLGUANOSINE SYNTHASE"/>
    <property type="match status" value="1"/>
</dbReference>
<dbReference type="EMBL" id="JBHSFQ010000013">
    <property type="protein sequence ID" value="MFC4563131.1"/>
    <property type="molecule type" value="Genomic_DNA"/>
</dbReference>